<evidence type="ECO:0000313" key="2">
    <source>
        <dbReference type="Proteomes" id="UP000003947"/>
    </source>
</evidence>
<dbReference type="AlphaFoldDB" id="I4YRV1"/>
<dbReference type="STRING" id="864069.MicloDRAFT_00032430"/>
<reference evidence="1 2" key="1">
    <citation type="submission" date="2012-02" db="EMBL/GenBank/DDBJ databases">
        <title>Improved High-Quality Draft sequence of Microvirga sp. WSM3557.</title>
        <authorList>
            <consortium name="US DOE Joint Genome Institute"/>
            <person name="Lucas S."/>
            <person name="Han J."/>
            <person name="Lapidus A."/>
            <person name="Cheng J.-F."/>
            <person name="Goodwin L."/>
            <person name="Pitluck S."/>
            <person name="Peters L."/>
            <person name="Zhang X."/>
            <person name="Detter J.C."/>
            <person name="Han C."/>
            <person name="Tapia R."/>
            <person name="Land M."/>
            <person name="Hauser L."/>
            <person name="Kyrpides N."/>
            <person name="Ivanova N."/>
            <person name="Pagani I."/>
            <person name="Brau L."/>
            <person name="Yates R."/>
            <person name="O'Hara G."/>
            <person name="Rui T."/>
            <person name="Howieson J."/>
            <person name="Reeve W."/>
            <person name="Woyke T."/>
        </authorList>
    </citation>
    <scope>NUCLEOTIDE SEQUENCE [LARGE SCALE GENOMIC DNA]</scope>
    <source>
        <strain evidence="1 2">WSM3557</strain>
    </source>
</reference>
<proteinExistence type="predicted"/>
<organism evidence="1 2">
    <name type="scientific">Microvirga lotononidis</name>
    <dbReference type="NCBI Taxonomy" id="864069"/>
    <lineage>
        <taxon>Bacteria</taxon>
        <taxon>Pseudomonadati</taxon>
        <taxon>Pseudomonadota</taxon>
        <taxon>Alphaproteobacteria</taxon>
        <taxon>Hyphomicrobiales</taxon>
        <taxon>Methylobacteriaceae</taxon>
        <taxon>Microvirga</taxon>
    </lineage>
</organism>
<sequence>MAVHQGTDTKRFLPRTYPTSDEARLAAFDLLLMLKES</sequence>
<gene>
    <name evidence="1" type="ORF">MicloDRAFT_00032430</name>
</gene>
<accession>I4YRV1</accession>
<keyword evidence="2" id="KW-1185">Reference proteome</keyword>
<name>I4YRV1_9HYPH</name>
<protein>
    <submittedName>
        <fullName evidence="1">Uncharacterized protein</fullName>
    </submittedName>
</protein>
<dbReference type="HOGENOM" id="CLU_3345970_0_0_5"/>
<evidence type="ECO:0000313" key="1">
    <source>
        <dbReference type="EMBL" id="EIM26693.1"/>
    </source>
</evidence>
<dbReference type="EMBL" id="JH660645">
    <property type="protein sequence ID" value="EIM26693.1"/>
    <property type="molecule type" value="Genomic_DNA"/>
</dbReference>
<dbReference type="PATRIC" id="fig|864069.3.peg.3522"/>
<dbReference type="Proteomes" id="UP000003947">
    <property type="component" value="Unassembled WGS sequence"/>
</dbReference>